<organism evidence="2">
    <name type="scientific">Noccaea caerulescens</name>
    <name type="common">Alpine penny-cress</name>
    <name type="synonym">Thlaspi caerulescens</name>
    <dbReference type="NCBI Taxonomy" id="107243"/>
    <lineage>
        <taxon>Eukaryota</taxon>
        <taxon>Viridiplantae</taxon>
        <taxon>Streptophyta</taxon>
        <taxon>Embryophyta</taxon>
        <taxon>Tracheophyta</taxon>
        <taxon>Spermatophyta</taxon>
        <taxon>Magnoliopsida</taxon>
        <taxon>eudicotyledons</taxon>
        <taxon>Gunneridae</taxon>
        <taxon>Pentapetalae</taxon>
        <taxon>rosids</taxon>
        <taxon>malvids</taxon>
        <taxon>Brassicales</taxon>
        <taxon>Brassicaceae</taxon>
        <taxon>Coluteocarpeae</taxon>
        <taxon>Noccaea</taxon>
    </lineage>
</organism>
<gene>
    <name evidence="2" type="ORF">MP_TR1894_c2_g1_i1_g.5885</name>
</gene>
<dbReference type="EMBL" id="GEVM01023787">
    <property type="protein sequence ID" value="JAU82151.1"/>
    <property type="molecule type" value="Transcribed_RNA"/>
</dbReference>
<feature type="region of interest" description="Disordered" evidence="1">
    <location>
        <begin position="1"/>
        <end position="42"/>
    </location>
</feature>
<proteinExistence type="predicted"/>
<evidence type="ECO:0000313" key="2">
    <source>
        <dbReference type="EMBL" id="JAU82151.1"/>
    </source>
</evidence>
<dbReference type="AlphaFoldDB" id="A0A1J3IP50"/>
<reference evidence="2" key="1">
    <citation type="submission" date="2016-07" db="EMBL/GenBank/DDBJ databases">
        <title>De novo transcriptome assembly of four accessions of the metal hyperaccumulator plant Noccaea caerulescens.</title>
        <authorList>
            <person name="Blande D."/>
            <person name="Halimaa P."/>
            <person name="Tervahauta A.I."/>
            <person name="Aarts M.G."/>
            <person name="Karenlampi S.O."/>
        </authorList>
    </citation>
    <scope>NUCLEOTIDE SEQUENCE</scope>
</reference>
<evidence type="ECO:0000256" key="1">
    <source>
        <dbReference type="SAM" id="MobiDB-lite"/>
    </source>
</evidence>
<protein>
    <submittedName>
        <fullName evidence="2">Secretory carrier-associated membrane protein 2</fullName>
    </submittedName>
</protein>
<accession>A0A1J3IP50</accession>
<feature type="compositionally biased region" description="Polar residues" evidence="1">
    <location>
        <begin position="17"/>
        <end position="30"/>
    </location>
</feature>
<name>A0A1J3IP50_NOCCA</name>
<sequence length="103" mass="11531">MARHDPNPFADEEINPFANNTSVPPASTSYLKPLPPEPYDRGVTVDIPLDSGKDLRAKEMELQAKENELKRKEQVISGNRVSIVEIQANPDTWHGCFGSWSCH</sequence>